<evidence type="ECO:0000256" key="7">
    <source>
        <dbReference type="ARBA" id="ARBA00022989"/>
    </source>
</evidence>
<keyword evidence="7 9" id="KW-1133">Transmembrane helix</keyword>
<evidence type="ECO:0000256" key="8">
    <source>
        <dbReference type="ARBA" id="ARBA00023136"/>
    </source>
</evidence>
<dbReference type="Gene3D" id="1.20.1560.10">
    <property type="entry name" value="ABC transporter type 1, transmembrane domain"/>
    <property type="match status" value="1"/>
</dbReference>
<evidence type="ECO:0000313" key="13">
    <source>
        <dbReference type="Proteomes" id="UP000321408"/>
    </source>
</evidence>
<dbReference type="SMART" id="SM00382">
    <property type="entry name" value="AAA"/>
    <property type="match status" value="1"/>
</dbReference>
<keyword evidence="3" id="KW-1003">Cell membrane</keyword>
<keyword evidence="2" id="KW-0813">Transport</keyword>
<dbReference type="InterPro" id="IPR017871">
    <property type="entry name" value="ABC_transporter-like_CS"/>
</dbReference>
<feature type="domain" description="ABC transmembrane type-1" evidence="11">
    <location>
        <begin position="33"/>
        <end position="300"/>
    </location>
</feature>
<dbReference type="Proteomes" id="UP000321408">
    <property type="component" value="Chromosome"/>
</dbReference>
<reference evidence="12 13" key="2">
    <citation type="journal article" date="2024" name="Int. J. Syst. Evol. Microbiol.">
        <title>Promethearchaeum syntrophicum gen. nov., sp. nov., an anaerobic, obligately syntrophic archaeon, the first isolate of the lineage 'Asgard' archaea, and proposal of the new archaeal phylum Promethearchaeota phyl. nov. and kingdom Promethearchaeati regn. nov.</title>
        <authorList>
            <person name="Imachi H."/>
            <person name="Nobu M.K."/>
            <person name="Kato S."/>
            <person name="Takaki Y."/>
            <person name="Miyazaki M."/>
            <person name="Miyata M."/>
            <person name="Ogawara M."/>
            <person name="Saito Y."/>
            <person name="Sakai S."/>
            <person name="Tahara Y.O."/>
            <person name="Takano Y."/>
            <person name="Tasumi E."/>
            <person name="Uematsu K."/>
            <person name="Yoshimura T."/>
            <person name="Itoh T."/>
            <person name="Ohkuma M."/>
            <person name="Takai K."/>
        </authorList>
    </citation>
    <scope>NUCLEOTIDE SEQUENCE [LARGE SCALE GENOMIC DNA]</scope>
    <source>
        <strain evidence="12 13">MK-D1</strain>
    </source>
</reference>
<keyword evidence="5" id="KW-0547">Nucleotide-binding</keyword>
<keyword evidence="6 12" id="KW-0067">ATP-binding</keyword>
<keyword evidence="13" id="KW-1185">Reference proteome</keyword>
<accession>A0A5B9D6U0</accession>
<dbReference type="InterPro" id="IPR011527">
    <property type="entry name" value="ABC1_TM_dom"/>
</dbReference>
<dbReference type="PROSITE" id="PS50929">
    <property type="entry name" value="ABC_TM1F"/>
    <property type="match status" value="1"/>
</dbReference>
<dbReference type="GO" id="GO:0015421">
    <property type="term" value="F:ABC-type oligopeptide transporter activity"/>
    <property type="evidence" value="ECO:0007669"/>
    <property type="project" value="TreeGrafter"/>
</dbReference>
<evidence type="ECO:0000259" key="10">
    <source>
        <dbReference type="PROSITE" id="PS50893"/>
    </source>
</evidence>
<evidence type="ECO:0000256" key="3">
    <source>
        <dbReference type="ARBA" id="ARBA00022475"/>
    </source>
</evidence>
<feature type="transmembrane region" description="Helical" evidence="9">
    <location>
        <begin position="31"/>
        <end position="50"/>
    </location>
</feature>
<organism evidence="12 13">
    <name type="scientific">Promethearchaeum syntrophicum</name>
    <dbReference type="NCBI Taxonomy" id="2594042"/>
    <lineage>
        <taxon>Archaea</taxon>
        <taxon>Promethearchaeati</taxon>
        <taxon>Promethearchaeota</taxon>
        <taxon>Promethearchaeia</taxon>
        <taxon>Promethearchaeales</taxon>
        <taxon>Promethearchaeaceae</taxon>
        <taxon>Promethearchaeum</taxon>
    </lineage>
</organism>
<evidence type="ECO:0000256" key="9">
    <source>
        <dbReference type="SAM" id="Phobius"/>
    </source>
</evidence>
<gene>
    <name evidence="12" type="ORF">DSAG12_00363</name>
</gene>
<dbReference type="GO" id="GO:0005524">
    <property type="term" value="F:ATP binding"/>
    <property type="evidence" value="ECO:0007669"/>
    <property type="project" value="UniProtKB-KW"/>
</dbReference>
<evidence type="ECO:0000256" key="1">
    <source>
        <dbReference type="ARBA" id="ARBA00004651"/>
    </source>
</evidence>
<evidence type="ECO:0000256" key="6">
    <source>
        <dbReference type="ARBA" id="ARBA00022840"/>
    </source>
</evidence>
<dbReference type="PANTHER" id="PTHR43394:SF1">
    <property type="entry name" value="ATP-BINDING CASSETTE SUB-FAMILY B MEMBER 10, MITOCHONDRIAL"/>
    <property type="match status" value="1"/>
</dbReference>
<dbReference type="OrthoDB" id="121502at2157"/>
<feature type="transmembrane region" description="Helical" evidence="9">
    <location>
        <begin position="138"/>
        <end position="162"/>
    </location>
</feature>
<feature type="transmembrane region" description="Helical" evidence="9">
    <location>
        <begin position="168"/>
        <end position="188"/>
    </location>
</feature>
<dbReference type="SUPFAM" id="SSF52540">
    <property type="entry name" value="P-loop containing nucleoside triphosphate hydrolases"/>
    <property type="match status" value="1"/>
</dbReference>
<dbReference type="PANTHER" id="PTHR43394">
    <property type="entry name" value="ATP-DEPENDENT PERMEASE MDL1, MITOCHONDRIAL"/>
    <property type="match status" value="1"/>
</dbReference>
<evidence type="ECO:0000313" key="12">
    <source>
        <dbReference type="EMBL" id="QEE14550.1"/>
    </source>
</evidence>
<comment type="subcellular location">
    <subcellularLocation>
        <location evidence="1">Cell membrane</location>
        <topology evidence="1">Multi-pass membrane protein</topology>
    </subcellularLocation>
</comment>
<feature type="transmembrane region" description="Helical" evidence="9">
    <location>
        <begin position="70"/>
        <end position="91"/>
    </location>
</feature>
<reference evidence="12 13" key="1">
    <citation type="journal article" date="2020" name="Nature">
        <title>Isolation of an archaeon at the prokaryote-eukaryote interface.</title>
        <authorList>
            <person name="Imachi H."/>
            <person name="Nobu M.K."/>
            <person name="Nakahara N."/>
            <person name="Morono Y."/>
            <person name="Ogawara M."/>
            <person name="Takaki Y."/>
            <person name="Takano Y."/>
            <person name="Uematsu K."/>
            <person name="Ikuta T."/>
            <person name="Ito M."/>
            <person name="Matsui Y."/>
            <person name="Miyazaki M."/>
            <person name="Murata K."/>
            <person name="Saito Y."/>
            <person name="Sakai S."/>
            <person name="Song C."/>
            <person name="Tasumi E."/>
            <person name="Yamanaka Y."/>
            <person name="Yamaguchi T."/>
            <person name="Kamagata Y."/>
            <person name="Tamaki H."/>
            <person name="Takai K."/>
        </authorList>
    </citation>
    <scope>NUCLEOTIDE SEQUENCE [LARGE SCALE GENOMIC DNA]</scope>
    <source>
        <strain evidence="12 13">MK-D1</strain>
    </source>
</reference>
<dbReference type="Gene3D" id="3.40.50.300">
    <property type="entry name" value="P-loop containing nucleotide triphosphate hydrolases"/>
    <property type="match status" value="1"/>
</dbReference>
<sequence>MSEENLFKYDRDMNSLKWVARLHLRYPFRTFYVLIGGMIEILIFLLPISITANVIEISIEGGGIANAKGQLWFLLGLAFVQAFLYFSVSFLNEVLAHRVTTDITQELFESLQYRSLTYHDSKDVGNIMARATGDTRTINIAISPAVRIIINVTIVWIVAFIITISIHYILALITVIVFIIFVITTFIYSTKILPLSVKARENFAEISEVISSSLTGVREIKSFVATPWSKKKLLKTAIKYQKNVIKEQTKSAWFYPIFVVTFYAALMIVLSIYFAYMGLFDVSIKDVILIAGFVSFLTGMSEEVQWTMWFLIRGKVSADRIYDIVSEKDPAAFEDGDTEFESNHATIEFKNVSFRYKDELPYALRNVSFRVEDLQTIAIVGPPGSGKSTITKLIQRLYLPTSGEILLSGRPISEYSNKSLRKNITTVEQDIFLFNLSVKDNIRYGKPEATDEEITNVAKIAEANDFILELPKKFENLIGEGGVRLSGGQAQRLSIARALLLNPSILLMDDGASALDARTEVKIQKAISEILRTRTTVITTHRLAIIAKADLVIIMEDGKIVGLGSHEQLIRKNPYYRRLFEKHYELPELEVV</sequence>
<dbReference type="EMBL" id="CP042905">
    <property type="protein sequence ID" value="QEE14550.1"/>
    <property type="molecule type" value="Genomic_DNA"/>
</dbReference>
<evidence type="ECO:0000256" key="5">
    <source>
        <dbReference type="ARBA" id="ARBA00022741"/>
    </source>
</evidence>
<dbReference type="InterPro" id="IPR027417">
    <property type="entry name" value="P-loop_NTPase"/>
</dbReference>
<dbReference type="AlphaFoldDB" id="A0A5B9D6U0"/>
<protein>
    <submittedName>
        <fullName evidence="12">ABC transporter ATP-binding protein</fullName>
    </submittedName>
</protein>
<proteinExistence type="predicted"/>
<keyword evidence="8 9" id="KW-0472">Membrane</keyword>
<dbReference type="PROSITE" id="PS00211">
    <property type="entry name" value="ABC_TRANSPORTER_1"/>
    <property type="match status" value="1"/>
</dbReference>
<dbReference type="Pfam" id="PF00005">
    <property type="entry name" value="ABC_tran"/>
    <property type="match status" value="1"/>
</dbReference>
<dbReference type="InterPro" id="IPR039421">
    <property type="entry name" value="Type_1_exporter"/>
</dbReference>
<evidence type="ECO:0000256" key="4">
    <source>
        <dbReference type="ARBA" id="ARBA00022692"/>
    </source>
</evidence>
<dbReference type="GO" id="GO:0016887">
    <property type="term" value="F:ATP hydrolysis activity"/>
    <property type="evidence" value="ECO:0007669"/>
    <property type="project" value="InterPro"/>
</dbReference>
<evidence type="ECO:0000256" key="2">
    <source>
        <dbReference type="ARBA" id="ARBA00022448"/>
    </source>
</evidence>
<dbReference type="InterPro" id="IPR003593">
    <property type="entry name" value="AAA+_ATPase"/>
</dbReference>
<feature type="domain" description="ABC transporter" evidence="10">
    <location>
        <begin position="347"/>
        <end position="582"/>
    </location>
</feature>
<dbReference type="RefSeq" id="WP_147661501.1">
    <property type="nucleotide sequence ID" value="NZ_CP042905.2"/>
</dbReference>
<dbReference type="KEGG" id="psyt:DSAG12_00363"/>
<dbReference type="GeneID" id="41328366"/>
<dbReference type="FunFam" id="3.40.50.300:FF:000221">
    <property type="entry name" value="Multidrug ABC transporter ATP-binding protein"/>
    <property type="match status" value="1"/>
</dbReference>
<dbReference type="InterPro" id="IPR036640">
    <property type="entry name" value="ABC1_TM_sf"/>
</dbReference>
<dbReference type="PROSITE" id="PS50893">
    <property type="entry name" value="ABC_TRANSPORTER_2"/>
    <property type="match status" value="1"/>
</dbReference>
<keyword evidence="4 9" id="KW-0812">Transmembrane</keyword>
<dbReference type="InterPro" id="IPR003439">
    <property type="entry name" value="ABC_transporter-like_ATP-bd"/>
</dbReference>
<dbReference type="GO" id="GO:0005886">
    <property type="term" value="C:plasma membrane"/>
    <property type="evidence" value="ECO:0007669"/>
    <property type="project" value="UniProtKB-SubCell"/>
</dbReference>
<dbReference type="SUPFAM" id="SSF90123">
    <property type="entry name" value="ABC transporter transmembrane region"/>
    <property type="match status" value="1"/>
</dbReference>
<name>A0A5B9D6U0_9ARCH</name>
<evidence type="ECO:0000259" key="11">
    <source>
        <dbReference type="PROSITE" id="PS50929"/>
    </source>
</evidence>
<dbReference type="Pfam" id="PF00664">
    <property type="entry name" value="ABC_membrane"/>
    <property type="match status" value="1"/>
</dbReference>
<feature type="transmembrane region" description="Helical" evidence="9">
    <location>
        <begin position="252"/>
        <end position="276"/>
    </location>
</feature>